<protein>
    <submittedName>
        <fullName evidence="1">Uncharacterized protein</fullName>
    </submittedName>
</protein>
<accession>A0A844H897</accession>
<gene>
    <name evidence="1" type="ORF">GL279_15590</name>
</gene>
<dbReference type="EMBL" id="WMIF01000027">
    <property type="protein sequence ID" value="MTH36024.1"/>
    <property type="molecule type" value="Genomic_DNA"/>
</dbReference>
<reference evidence="1 2" key="1">
    <citation type="submission" date="2019-11" db="EMBL/GenBank/DDBJ databases">
        <authorList>
            <person name="Dong K."/>
        </authorList>
    </citation>
    <scope>NUCLEOTIDE SEQUENCE [LARGE SCALE GENOMIC DNA]</scope>
    <source>
        <strain evidence="1 2">JCM 17370</strain>
    </source>
</reference>
<evidence type="ECO:0000313" key="2">
    <source>
        <dbReference type="Proteomes" id="UP000442533"/>
    </source>
</evidence>
<sequence>MRSLLPVFINAPSRYIAQLDGSNLIELTVLLTPEETYRLFDLAAQVELDGETASILDEWASGQGPRCGGEAMV</sequence>
<dbReference type="AlphaFoldDB" id="A0A844H897"/>
<dbReference type="RefSeq" id="WP_155065535.1">
    <property type="nucleotide sequence ID" value="NZ_WMIF01000027.1"/>
</dbReference>
<dbReference type="Proteomes" id="UP000442533">
    <property type="component" value="Unassembled WGS sequence"/>
</dbReference>
<proteinExistence type="predicted"/>
<comment type="caution">
    <text evidence="1">The sequence shown here is derived from an EMBL/GenBank/DDBJ whole genome shotgun (WGS) entry which is preliminary data.</text>
</comment>
<organism evidence="1 2">
    <name type="scientific">Paracoccus limosus</name>
    <dbReference type="NCBI Taxonomy" id="913252"/>
    <lineage>
        <taxon>Bacteria</taxon>
        <taxon>Pseudomonadati</taxon>
        <taxon>Pseudomonadota</taxon>
        <taxon>Alphaproteobacteria</taxon>
        <taxon>Rhodobacterales</taxon>
        <taxon>Paracoccaceae</taxon>
        <taxon>Paracoccus</taxon>
    </lineage>
</organism>
<name>A0A844H897_9RHOB</name>
<keyword evidence="2" id="KW-1185">Reference proteome</keyword>
<evidence type="ECO:0000313" key="1">
    <source>
        <dbReference type="EMBL" id="MTH36024.1"/>
    </source>
</evidence>